<dbReference type="SMART" id="SM00421">
    <property type="entry name" value="HTH_LUXR"/>
    <property type="match status" value="1"/>
</dbReference>
<dbReference type="PANTHER" id="PTHR43214">
    <property type="entry name" value="TWO-COMPONENT RESPONSE REGULATOR"/>
    <property type="match status" value="1"/>
</dbReference>
<keyword evidence="9" id="KW-1185">Reference proteome</keyword>
<dbReference type="CDD" id="cd17535">
    <property type="entry name" value="REC_NarL-like"/>
    <property type="match status" value="1"/>
</dbReference>
<dbReference type="InterPro" id="IPR058245">
    <property type="entry name" value="NreC/VraR/RcsB-like_REC"/>
</dbReference>
<dbReference type="SUPFAM" id="SSF46894">
    <property type="entry name" value="C-terminal effector domain of the bipartite response regulators"/>
    <property type="match status" value="1"/>
</dbReference>
<evidence type="ECO:0000313" key="9">
    <source>
        <dbReference type="Proteomes" id="UP000587760"/>
    </source>
</evidence>
<proteinExistence type="predicted"/>
<dbReference type="Gene3D" id="3.40.50.2300">
    <property type="match status" value="1"/>
</dbReference>
<feature type="modified residue" description="4-aspartylphosphate" evidence="5">
    <location>
        <position position="51"/>
    </location>
</feature>
<dbReference type="Proteomes" id="UP000587760">
    <property type="component" value="Unassembled WGS sequence"/>
</dbReference>
<sequence length="206" mass="23835">MRNILIVDDHKLIFSGLKGEIPEDFRLLYAANSREALDLACQNPLAAAIIDITLGEENGFDLAEELKREVLVSQLFFLSMHKTPYFVQKAINEGYRGYFLKDDSLDLLIRAVSDPAGRKFWMSEEVEKMLNDYEDDEYSLYENLTAREQQIFRLLAEGVGYKEIAYKLNVSPKTVSVHRDNIMRKMKLDHQTELIKQAVKLRIITI</sequence>
<evidence type="ECO:0000256" key="1">
    <source>
        <dbReference type="ARBA" id="ARBA00022553"/>
    </source>
</evidence>
<evidence type="ECO:0000256" key="5">
    <source>
        <dbReference type="PROSITE-ProRule" id="PRU00169"/>
    </source>
</evidence>
<dbReference type="PROSITE" id="PS50110">
    <property type="entry name" value="RESPONSE_REGULATORY"/>
    <property type="match status" value="1"/>
</dbReference>
<dbReference type="AlphaFoldDB" id="A0A841RHC8"/>
<accession>A0A841RHC8</accession>
<protein>
    <submittedName>
        <fullName evidence="8">DNA-binding NarL/FixJ family response regulator</fullName>
    </submittedName>
</protein>
<dbReference type="PROSITE" id="PS50043">
    <property type="entry name" value="HTH_LUXR_2"/>
    <property type="match status" value="1"/>
</dbReference>
<dbReference type="SMART" id="SM00448">
    <property type="entry name" value="REC"/>
    <property type="match status" value="1"/>
</dbReference>
<dbReference type="EMBL" id="JACHGJ010000007">
    <property type="protein sequence ID" value="MBB6481702.1"/>
    <property type="molecule type" value="Genomic_DNA"/>
</dbReference>
<dbReference type="InterPro" id="IPR011006">
    <property type="entry name" value="CheY-like_superfamily"/>
</dbReference>
<name>A0A841RHC8_9SPIO</name>
<dbReference type="RefSeq" id="WP_184747938.1">
    <property type="nucleotide sequence ID" value="NZ_JACHGJ010000007.1"/>
</dbReference>
<evidence type="ECO:0000256" key="3">
    <source>
        <dbReference type="ARBA" id="ARBA00023125"/>
    </source>
</evidence>
<dbReference type="InterPro" id="IPR001789">
    <property type="entry name" value="Sig_transdc_resp-reg_receiver"/>
</dbReference>
<gene>
    <name evidence="8" type="ORF">HNR50_003382</name>
</gene>
<evidence type="ECO:0000259" key="6">
    <source>
        <dbReference type="PROSITE" id="PS50043"/>
    </source>
</evidence>
<keyword evidence="4" id="KW-0804">Transcription</keyword>
<dbReference type="PANTHER" id="PTHR43214:SF41">
    <property type="entry name" value="NITRATE_NITRITE RESPONSE REGULATOR PROTEIN NARP"/>
    <property type="match status" value="1"/>
</dbReference>
<evidence type="ECO:0000259" key="7">
    <source>
        <dbReference type="PROSITE" id="PS50110"/>
    </source>
</evidence>
<organism evidence="8 9">
    <name type="scientific">Spirochaeta isovalerica</name>
    <dbReference type="NCBI Taxonomy" id="150"/>
    <lineage>
        <taxon>Bacteria</taxon>
        <taxon>Pseudomonadati</taxon>
        <taxon>Spirochaetota</taxon>
        <taxon>Spirochaetia</taxon>
        <taxon>Spirochaetales</taxon>
        <taxon>Spirochaetaceae</taxon>
        <taxon>Spirochaeta</taxon>
    </lineage>
</organism>
<evidence type="ECO:0000256" key="4">
    <source>
        <dbReference type="ARBA" id="ARBA00023163"/>
    </source>
</evidence>
<keyword evidence="3 8" id="KW-0238">DNA-binding</keyword>
<dbReference type="GO" id="GO:0000160">
    <property type="term" value="P:phosphorelay signal transduction system"/>
    <property type="evidence" value="ECO:0007669"/>
    <property type="project" value="InterPro"/>
</dbReference>
<dbReference type="GO" id="GO:0006355">
    <property type="term" value="P:regulation of DNA-templated transcription"/>
    <property type="evidence" value="ECO:0007669"/>
    <property type="project" value="InterPro"/>
</dbReference>
<comment type="caution">
    <text evidence="8">The sequence shown here is derived from an EMBL/GenBank/DDBJ whole genome shotgun (WGS) entry which is preliminary data.</text>
</comment>
<dbReference type="PRINTS" id="PR00038">
    <property type="entry name" value="HTHLUXR"/>
</dbReference>
<evidence type="ECO:0000313" key="8">
    <source>
        <dbReference type="EMBL" id="MBB6481702.1"/>
    </source>
</evidence>
<keyword evidence="1 5" id="KW-0597">Phosphoprotein</keyword>
<feature type="domain" description="Response regulatory" evidence="7">
    <location>
        <begin position="3"/>
        <end position="116"/>
    </location>
</feature>
<dbReference type="GO" id="GO:0003677">
    <property type="term" value="F:DNA binding"/>
    <property type="evidence" value="ECO:0007669"/>
    <property type="project" value="UniProtKB-KW"/>
</dbReference>
<dbReference type="PROSITE" id="PS00622">
    <property type="entry name" value="HTH_LUXR_1"/>
    <property type="match status" value="1"/>
</dbReference>
<dbReference type="InterPro" id="IPR000792">
    <property type="entry name" value="Tscrpt_reg_LuxR_C"/>
</dbReference>
<evidence type="ECO:0000256" key="2">
    <source>
        <dbReference type="ARBA" id="ARBA00023015"/>
    </source>
</evidence>
<dbReference type="Pfam" id="PF00196">
    <property type="entry name" value="GerE"/>
    <property type="match status" value="1"/>
</dbReference>
<dbReference type="Pfam" id="PF00072">
    <property type="entry name" value="Response_reg"/>
    <property type="match status" value="1"/>
</dbReference>
<dbReference type="CDD" id="cd06170">
    <property type="entry name" value="LuxR_C_like"/>
    <property type="match status" value="1"/>
</dbReference>
<keyword evidence="2" id="KW-0805">Transcription regulation</keyword>
<dbReference type="InterPro" id="IPR016032">
    <property type="entry name" value="Sig_transdc_resp-reg_C-effctor"/>
</dbReference>
<dbReference type="InterPro" id="IPR039420">
    <property type="entry name" value="WalR-like"/>
</dbReference>
<dbReference type="SUPFAM" id="SSF52172">
    <property type="entry name" value="CheY-like"/>
    <property type="match status" value="1"/>
</dbReference>
<feature type="domain" description="HTH luxR-type" evidence="6">
    <location>
        <begin position="137"/>
        <end position="202"/>
    </location>
</feature>
<reference evidence="8 9" key="1">
    <citation type="submission" date="2020-08" db="EMBL/GenBank/DDBJ databases">
        <title>Genomic Encyclopedia of Type Strains, Phase IV (KMG-IV): sequencing the most valuable type-strain genomes for metagenomic binning, comparative biology and taxonomic classification.</title>
        <authorList>
            <person name="Goeker M."/>
        </authorList>
    </citation>
    <scope>NUCLEOTIDE SEQUENCE [LARGE SCALE GENOMIC DNA]</scope>
    <source>
        <strain evidence="8 9">DSM 2461</strain>
    </source>
</reference>